<sequence>MKRRIKLLLIAQCLVAIQYTQAQTTEWQIDPTHSSIGFSIDHLVISETVGQFDSYTASIRADKEDFTDAKFEVVIQTKSINTANEERDNHLRSEDFFNAAQFPTITFKGEKFEKINQNKYKVSGWLTMHGITKKVVFEGQFGGIVADPWGGTRAGLKLWGEIDRYDYGLKYNSFLEAGGLSIGREVRIECRIELIKKT</sequence>
<name>A0ABQ3I4F2_9BACT</name>
<keyword evidence="1" id="KW-0732">Signal</keyword>
<dbReference type="SUPFAM" id="SSF101874">
    <property type="entry name" value="YceI-like"/>
    <property type="match status" value="1"/>
</dbReference>
<dbReference type="EMBL" id="BNAG01000002">
    <property type="protein sequence ID" value="GHE63105.1"/>
    <property type="molecule type" value="Genomic_DNA"/>
</dbReference>
<keyword evidence="4" id="KW-1185">Reference proteome</keyword>
<dbReference type="SMART" id="SM00867">
    <property type="entry name" value="YceI"/>
    <property type="match status" value="1"/>
</dbReference>
<dbReference type="PANTHER" id="PTHR34406:SF1">
    <property type="entry name" value="PROTEIN YCEI"/>
    <property type="match status" value="1"/>
</dbReference>
<dbReference type="PANTHER" id="PTHR34406">
    <property type="entry name" value="PROTEIN YCEI"/>
    <property type="match status" value="1"/>
</dbReference>
<proteinExistence type="predicted"/>
<reference evidence="4" key="1">
    <citation type="journal article" date="2019" name="Int. J. Syst. Evol. Microbiol.">
        <title>The Global Catalogue of Microorganisms (GCM) 10K type strain sequencing project: providing services to taxonomists for standard genome sequencing and annotation.</title>
        <authorList>
            <consortium name="The Broad Institute Genomics Platform"/>
            <consortium name="The Broad Institute Genome Sequencing Center for Infectious Disease"/>
            <person name="Wu L."/>
            <person name="Ma J."/>
        </authorList>
    </citation>
    <scope>NUCLEOTIDE SEQUENCE [LARGE SCALE GENOMIC DNA]</scope>
    <source>
        <strain evidence="4">CGMCC 1.15111</strain>
    </source>
</reference>
<evidence type="ECO:0000313" key="3">
    <source>
        <dbReference type="EMBL" id="GHE63105.1"/>
    </source>
</evidence>
<evidence type="ECO:0000259" key="2">
    <source>
        <dbReference type="SMART" id="SM00867"/>
    </source>
</evidence>
<comment type="caution">
    <text evidence="3">The sequence shown here is derived from an EMBL/GenBank/DDBJ whole genome shotgun (WGS) entry which is preliminary data.</text>
</comment>
<dbReference type="Proteomes" id="UP000658258">
    <property type="component" value="Unassembled WGS sequence"/>
</dbReference>
<dbReference type="InterPro" id="IPR007372">
    <property type="entry name" value="Lipid/polyisoprenoid-bd_YceI"/>
</dbReference>
<dbReference type="RefSeq" id="WP_189629898.1">
    <property type="nucleotide sequence ID" value="NZ_BNAG01000002.1"/>
</dbReference>
<dbReference type="Gene3D" id="2.40.128.110">
    <property type="entry name" value="Lipid/polyisoprenoid-binding, YceI-like"/>
    <property type="match status" value="1"/>
</dbReference>
<feature type="signal peptide" evidence="1">
    <location>
        <begin position="1"/>
        <end position="22"/>
    </location>
</feature>
<dbReference type="Pfam" id="PF04264">
    <property type="entry name" value="YceI"/>
    <property type="match status" value="1"/>
</dbReference>
<evidence type="ECO:0000256" key="1">
    <source>
        <dbReference type="SAM" id="SignalP"/>
    </source>
</evidence>
<gene>
    <name evidence="3" type="ORF">GCM10011340_18020</name>
</gene>
<evidence type="ECO:0000313" key="4">
    <source>
        <dbReference type="Proteomes" id="UP000658258"/>
    </source>
</evidence>
<accession>A0ABQ3I4F2</accession>
<organism evidence="3 4">
    <name type="scientific">Roseivirga thermotolerans</name>
    <dbReference type="NCBI Taxonomy" id="1758176"/>
    <lineage>
        <taxon>Bacteria</taxon>
        <taxon>Pseudomonadati</taxon>
        <taxon>Bacteroidota</taxon>
        <taxon>Cytophagia</taxon>
        <taxon>Cytophagales</taxon>
        <taxon>Roseivirgaceae</taxon>
        <taxon>Roseivirga</taxon>
    </lineage>
</organism>
<feature type="chain" id="PRO_5046303852" evidence="1">
    <location>
        <begin position="23"/>
        <end position="198"/>
    </location>
</feature>
<feature type="domain" description="Lipid/polyisoprenoid-binding YceI-like" evidence="2">
    <location>
        <begin position="26"/>
        <end position="195"/>
    </location>
</feature>
<dbReference type="InterPro" id="IPR036761">
    <property type="entry name" value="TTHA0802/YceI-like_sf"/>
</dbReference>
<protein>
    <submittedName>
        <fullName evidence="3">Polyisoprenoid-binding protein</fullName>
    </submittedName>
</protein>